<evidence type="ECO:0000256" key="1">
    <source>
        <dbReference type="SAM" id="MobiDB-lite"/>
    </source>
</evidence>
<protein>
    <submittedName>
        <fullName evidence="2">GD14049</fullName>
    </submittedName>
</protein>
<dbReference type="Bgee" id="FBgn0185744">
    <property type="expression patterns" value="Expressed in adult organism and 3 other cell types or tissues"/>
</dbReference>
<dbReference type="EMBL" id="CM000363">
    <property type="protein sequence ID" value="EDX09634.1"/>
    <property type="molecule type" value="Genomic_DNA"/>
</dbReference>
<reference evidence="2 3" key="1">
    <citation type="journal article" date="2007" name="Nature">
        <title>Evolution of genes and genomes on the Drosophila phylogeny.</title>
        <authorList>
            <consortium name="Drosophila 12 Genomes Consortium"/>
            <person name="Clark A.G."/>
            <person name="Eisen M.B."/>
            <person name="Smith D.R."/>
            <person name="Bergman C.M."/>
            <person name="Oliver B."/>
            <person name="Markow T.A."/>
            <person name="Kaufman T.C."/>
            <person name="Kellis M."/>
            <person name="Gelbart W."/>
            <person name="Iyer V.N."/>
            <person name="Pollard D.A."/>
            <person name="Sackton T.B."/>
            <person name="Larracuente A.M."/>
            <person name="Singh N.D."/>
            <person name="Abad J.P."/>
            <person name="Abt D.N."/>
            <person name="Adryan B."/>
            <person name="Aguade M."/>
            <person name="Akashi H."/>
            <person name="Anderson W.W."/>
            <person name="Aquadro C.F."/>
            <person name="Ardell D.H."/>
            <person name="Arguello R."/>
            <person name="Artieri C.G."/>
            <person name="Barbash D.A."/>
            <person name="Barker D."/>
            <person name="Barsanti P."/>
            <person name="Batterham P."/>
            <person name="Batzoglou S."/>
            <person name="Begun D."/>
            <person name="Bhutkar A."/>
            <person name="Blanco E."/>
            <person name="Bosak S.A."/>
            <person name="Bradley R.K."/>
            <person name="Brand A.D."/>
            <person name="Brent M.R."/>
            <person name="Brooks A.N."/>
            <person name="Brown R.H."/>
            <person name="Butlin R.K."/>
            <person name="Caggese C."/>
            <person name="Calvi B.R."/>
            <person name="Bernardo de Carvalho A."/>
            <person name="Caspi A."/>
            <person name="Castrezana S."/>
            <person name="Celniker S.E."/>
            <person name="Chang J.L."/>
            <person name="Chapple C."/>
            <person name="Chatterji S."/>
            <person name="Chinwalla A."/>
            <person name="Civetta A."/>
            <person name="Clifton S.W."/>
            <person name="Comeron J.M."/>
            <person name="Costello J.C."/>
            <person name="Coyne J.A."/>
            <person name="Daub J."/>
            <person name="David R.G."/>
            <person name="Delcher A.L."/>
            <person name="Delehaunty K."/>
            <person name="Do C.B."/>
            <person name="Ebling H."/>
            <person name="Edwards K."/>
            <person name="Eickbush T."/>
            <person name="Evans J.D."/>
            <person name="Filipski A."/>
            <person name="Findeiss S."/>
            <person name="Freyhult E."/>
            <person name="Fulton L."/>
            <person name="Fulton R."/>
            <person name="Garcia A.C."/>
            <person name="Gardiner A."/>
            <person name="Garfield D.A."/>
            <person name="Garvin B.E."/>
            <person name="Gibson G."/>
            <person name="Gilbert D."/>
            <person name="Gnerre S."/>
            <person name="Godfrey J."/>
            <person name="Good R."/>
            <person name="Gotea V."/>
            <person name="Gravely B."/>
            <person name="Greenberg A.J."/>
            <person name="Griffiths-Jones S."/>
            <person name="Gross S."/>
            <person name="Guigo R."/>
            <person name="Gustafson E.A."/>
            <person name="Haerty W."/>
            <person name="Hahn M.W."/>
            <person name="Halligan D.L."/>
            <person name="Halpern A.L."/>
            <person name="Halter G.M."/>
            <person name="Han M.V."/>
            <person name="Heger A."/>
            <person name="Hillier L."/>
            <person name="Hinrichs A.S."/>
            <person name="Holmes I."/>
            <person name="Hoskins R.A."/>
            <person name="Hubisz M.J."/>
            <person name="Hultmark D."/>
            <person name="Huntley M.A."/>
            <person name="Jaffe D.B."/>
            <person name="Jagadeeshan S."/>
            <person name="Jeck W.R."/>
            <person name="Johnson J."/>
            <person name="Jones C.D."/>
            <person name="Jordan W.C."/>
            <person name="Karpen G.H."/>
            <person name="Kataoka E."/>
            <person name="Keightley P.D."/>
            <person name="Kheradpour P."/>
            <person name="Kirkness E.F."/>
            <person name="Koerich L.B."/>
            <person name="Kristiansen K."/>
            <person name="Kudrna D."/>
            <person name="Kulathinal R.J."/>
            <person name="Kumar S."/>
            <person name="Kwok R."/>
            <person name="Lander E."/>
            <person name="Langley C.H."/>
            <person name="Lapoint R."/>
            <person name="Lazzaro B.P."/>
            <person name="Lee S.J."/>
            <person name="Levesque L."/>
            <person name="Li R."/>
            <person name="Lin C.F."/>
            <person name="Lin M.F."/>
            <person name="Lindblad-Toh K."/>
            <person name="Llopart A."/>
            <person name="Long M."/>
            <person name="Low L."/>
            <person name="Lozovsky E."/>
            <person name="Lu J."/>
            <person name="Luo M."/>
            <person name="Machado C.A."/>
            <person name="Makalowski W."/>
            <person name="Marzo M."/>
            <person name="Matsuda M."/>
            <person name="Matzkin L."/>
            <person name="McAllister B."/>
            <person name="McBride C.S."/>
            <person name="McKernan B."/>
            <person name="McKernan K."/>
            <person name="Mendez-Lago M."/>
            <person name="Minx P."/>
            <person name="Mollenhauer M.U."/>
            <person name="Montooth K."/>
            <person name="Mount S.M."/>
            <person name="Mu X."/>
            <person name="Myers E."/>
            <person name="Negre B."/>
            <person name="Newfeld S."/>
            <person name="Nielsen R."/>
            <person name="Noor M.A."/>
            <person name="O'Grady P."/>
            <person name="Pachter L."/>
            <person name="Papaceit M."/>
            <person name="Parisi M.J."/>
            <person name="Parisi M."/>
            <person name="Parts L."/>
            <person name="Pedersen J.S."/>
            <person name="Pesole G."/>
            <person name="Phillippy A.M."/>
            <person name="Ponting C.P."/>
            <person name="Pop M."/>
            <person name="Porcelli D."/>
            <person name="Powell J.R."/>
            <person name="Prohaska S."/>
            <person name="Pruitt K."/>
            <person name="Puig M."/>
            <person name="Quesneville H."/>
            <person name="Ram K.R."/>
            <person name="Rand D."/>
            <person name="Rasmussen M.D."/>
            <person name="Reed L.K."/>
            <person name="Reenan R."/>
            <person name="Reily A."/>
            <person name="Remington K.A."/>
            <person name="Rieger T.T."/>
            <person name="Ritchie M.G."/>
            <person name="Robin C."/>
            <person name="Rogers Y.H."/>
            <person name="Rohde C."/>
            <person name="Rozas J."/>
            <person name="Rubenfield M.J."/>
            <person name="Ruiz A."/>
            <person name="Russo S."/>
            <person name="Salzberg S.L."/>
            <person name="Sanchez-Gracia A."/>
            <person name="Saranga D.J."/>
            <person name="Sato H."/>
            <person name="Schaeffer S.W."/>
            <person name="Schatz M.C."/>
            <person name="Schlenke T."/>
            <person name="Schwartz R."/>
            <person name="Segarra C."/>
            <person name="Singh R.S."/>
            <person name="Sirot L."/>
            <person name="Sirota M."/>
            <person name="Sisneros N.B."/>
            <person name="Smith C.D."/>
            <person name="Smith T.F."/>
            <person name="Spieth J."/>
            <person name="Stage D.E."/>
            <person name="Stark A."/>
            <person name="Stephan W."/>
            <person name="Strausberg R.L."/>
            <person name="Strempel S."/>
            <person name="Sturgill D."/>
            <person name="Sutton G."/>
            <person name="Sutton G.G."/>
            <person name="Tao W."/>
            <person name="Teichmann S."/>
            <person name="Tobari Y.N."/>
            <person name="Tomimura Y."/>
            <person name="Tsolas J.M."/>
            <person name="Valente V.L."/>
            <person name="Venter E."/>
            <person name="Venter J.C."/>
            <person name="Vicario S."/>
            <person name="Vieira F.G."/>
            <person name="Vilella A.J."/>
            <person name="Villasante A."/>
            <person name="Walenz B."/>
            <person name="Wang J."/>
            <person name="Wasserman M."/>
            <person name="Watts T."/>
            <person name="Wilson D."/>
            <person name="Wilson R.K."/>
            <person name="Wing R.A."/>
            <person name="Wolfner M.F."/>
            <person name="Wong A."/>
            <person name="Wong G.K."/>
            <person name="Wu C.I."/>
            <person name="Wu G."/>
            <person name="Yamamoto D."/>
            <person name="Yang H.P."/>
            <person name="Yang S.P."/>
            <person name="Yorke J.A."/>
            <person name="Yoshida K."/>
            <person name="Zdobnov E."/>
            <person name="Zhang P."/>
            <person name="Zhang Y."/>
            <person name="Zimin A.V."/>
            <person name="Baldwin J."/>
            <person name="Abdouelleil A."/>
            <person name="Abdulkadir J."/>
            <person name="Abebe A."/>
            <person name="Abera B."/>
            <person name="Abreu J."/>
            <person name="Acer S.C."/>
            <person name="Aftuck L."/>
            <person name="Alexander A."/>
            <person name="An P."/>
            <person name="Anderson E."/>
            <person name="Anderson S."/>
            <person name="Arachi H."/>
            <person name="Azer M."/>
            <person name="Bachantsang P."/>
            <person name="Barry A."/>
            <person name="Bayul T."/>
            <person name="Berlin A."/>
            <person name="Bessette D."/>
            <person name="Bloom T."/>
            <person name="Blye J."/>
            <person name="Boguslavskiy L."/>
            <person name="Bonnet C."/>
            <person name="Boukhgalter B."/>
            <person name="Bourzgui I."/>
            <person name="Brown A."/>
            <person name="Cahill P."/>
            <person name="Channer S."/>
            <person name="Cheshatsang Y."/>
            <person name="Chuda L."/>
            <person name="Citroen M."/>
            <person name="Collymore A."/>
            <person name="Cooke P."/>
            <person name="Costello M."/>
            <person name="D'Aco K."/>
            <person name="Daza R."/>
            <person name="De Haan G."/>
            <person name="DeGray S."/>
            <person name="DeMaso C."/>
            <person name="Dhargay N."/>
            <person name="Dooley K."/>
            <person name="Dooley E."/>
            <person name="Doricent M."/>
            <person name="Dorje P."/>
            <person name="Dorjee K."/>
            <person name="Dupes A."/>
            <person name="Elong R."/>
            <person name="Falk J."/>
            <person name="Farina A."/>
            <person name="Faro S."/>
            <person name="Ferguson D."/>
            <person name="Fisher S."/>
            <person name="Foley C.D."/>
            <person name="Franke A."/>
            <person name="Friedrich D."/>
            <person name="Gadbois L."/>
            <person name="Gearin G."/>
            <person name="Gearin C.R."/>
            <person name="Giannoukos G."/>
            <person name="Goode T."/>
            <person name="Graham J."/>
            <person name="Grandbois E."/>
            <person name="Grewal S."/>
            <person name="Gyaltsen K."/>
            <person name="Hafez N."/>
            <person name="Hagos B."/>
            <person name="Hall J."/>
            <person name="Henson C."/>
            <person name="Hollinger A."/>
            <person name="Honan T."/>
            <person name="Huard M.D."/>
            <person name="Hughes L."/>
            <person name="Hurhula B."/>
            <person name="Husby M.E."/>
            <person name="Kamat A."/>
            <person name="Kanga B."/>
            <person name="Kashin S."/>
            <person name="Khazanovich D."/>
            <person name="Kisner P."/>
            <person name="Lance K."/>
            <person name="Lara M."/>
            <person name="Lee W."/>
            <person name="Lennon N."/>
            <person name="Letendre F."/>
            <person name="LeVine R."/>
            <person name="Lipovsky A."/>
            <person name="Liu X."/>
            <person name="Liu J."/>
            <person name="Liu S."/>
            <person name="Lokyitsang T."/>
            <person name="Lokyitsang Y."/>
            <person name="Lubonja R."/>
            <person name="Lui A."/>
            <person name="MacDonald P."/>
            <person name="Magnisalis V."/>
            <person name="Maru K."/>
            <person name="Matthews C."/>
            <person name="McCusker W."/>
            <person name="McDonough S."/>
            <person name="Mehta T."/>
            <person name="Meldrim J."/>
            <person name="Meneus L."/>
            <person name="Mihai O."/>
            <person name="Mihalev A."/>
            <person name="Mihova T."/>
            <person name="Mittelman R."/>
            <person name="Mlenga V."/>
            <person name="Montmayeur A."/>
            <person name="Mulrain L."/>
            <person name="Navidi A."/>
            <person name="Naylor J."/>
            <person name="Negash T."/>
            <person name="Nguyen T."/>
            <person name="Nguyen N."/>
            <person name="Nicol R."/>
            <person name="Norbu C."/>
            <person name="Norbu N."/>
            <person name="Novod N."/>
            <person name="O'Neill B."/>
            <person name="Osman S."/>
            <person name="Markiewicz E."/>
            <person name="Oyono O.L."/>
            <person name="Patti C."/>
            <person name="Phunkhang P."/>
            <person name="Pierre F."/>
            <person name="Priest M."/>
            <person name="Raghuraman S."/>
            <person name="Rege F."/>
            <person name="Reyes R."/>
            <person name="Rise C."/>
            <person name="Rogov P."/>
            <person name="Ross K."/>
            <person name="Ryan E."/>
            <person name="Settipalli S."/>
            <person name="Shea T."/>
            <person name="Sherpa N."/>
            <person name="Shi L."/>
            <person name="Shih D."/>
            <person name="Sparrow T."/>
            <person name="Spaulding J."/>
            <person name="Stalker J."/>
            <person name="Stange-Thomann N."/>
            <person name="Stavropoulos S."/>
            <person name="Stone C."/>
            <person name="Strader C."/>
            <person name="Tesfaye S."/>
            <person name="Thomson T."/>
            <person name="Thoulutsang Y."/>
            <person name="Thoulutsang D."/>
            <person name="Topham K."/>
            <person name="Topping I."/>
            <person name="Tsamla T."/>
            <person name="Vassiliev H."/>
            <person name="Vo A."/>
            <person name="Wangchuk T."/>
            <person name="Wangdi T."/>
            <person name="Weiand M."/>
            <person name="Wilkinson J."/>
            <person name="Wilson A."/>
            <person name="Yadav S."/>
            <person name="Young G."/>
            <person name="Yu Q."/>
            <person name="Zembek L."/>
            <person name="Zhong D."/>
            <person name="Zimmer A."/>
            <person name="Zwirko Z."/>
            <person name="Jaffe D.B."/>
            <person name="Alvarez P."/>
            <person name="Brockman W."/>
            <person name="Butler J."/>
            <person name="Chin C."/>
            <person name="Gnerre S."/>
            <person name="Grabherr M."/>
            <person name="Kleber M."/>
            <person name="Mauceli E."/>
            <person name="MacCallum I."/>
        </authorList>
    </citation>
    <scope>NUCLEOTIDE SEQUENCE [LARGE SCALE GENOMIC DNA]</scope>
    <source>
        <strain evidence="3">white501</strain>
    </source>
</reference>
<evidence type="ECO:0000313" key="3">
    <source>
        <dbReference type="Proteomes" id="UP000000304"/>
    </source>
</evidence>
<feature type="compositionally biased region" description="Low complexity" evidence="1">
    <location>
        <begin position="33"/>
        <end position="50"/>
    </location>
</feature>
<dbReference type="OMA" id="REMRGSH"/>
<organism evidence="2 3">
    <name type="scientific">Drosophila simulans</name>
    <name type="common">Fruit fly</name>
    <dbReference type="NCBI Taxonomy" id="7240"/>
    <lineage>
        <taxon>Eukaryota</taxon>
        <taxon>Metazoa</taxon>
        <taxon>Ecdysozoa</taxon>
        <taxon>Arthropoda</taxon>
        <taxon>Hexapoda</taxon>
        <taxon>Insecta</taxon>
        <taxon>Pterygota</taxon>
        <taxon>Neoptera</taxon>
        <taxon>Endopterygota</taxon>
        <taxon>Diptera</taxon>
        <taxon>Brachycera</taxon>
        <taxon>Muscomorpha</taxon>
        <taxon>Ephydroidea</taxon>
        <taxon>Drosophilidae</taxon>
        <taxon>Drosophila</taxon>
        <taxon>Sophophora</taxon>
    </lineage>
</organism>
<dbReference type="HOGENOM" id="CLU_142461_0_0_1"/>
<proteinExistence type="predicted"/>
<feature type="region of interest" description="Disordered" evidence="1">
    <location>
        <begin position="1"/>
        <end position="96"/>
    </location>
</feature>
<dbReference type="PhylomeDB" id="B4QL01"/>
<sequence length="113" mass="11643">MTDFSDSSPSGVLSPPTSLIENFHKKNSSPQPLGSSSTISTLTPTTLNGSVVGGGVGGAGHHSIANGRQINTSSSSCSSLKETSHQSTSTSQQVGFDNISIIVQREMRGSHLQ</sequence>
<dbReference type="OrthoDB" id="202764at2759"/>
<dbReference type="Proteomes" id="UP000000304">
    <property type="component" value="Chromosome 3L"/>
</dbReference>
<gene>
    <name evidence="2" type="primary">Dsim\GD14049</name>
    <name evidence="2" type="ORF">Dsim_GD14049</name>
</gene>
<feature type="compositionally biased region" description="Low complexity" evidence="1">
    <location>
        <begin position="73"/>
        <end position="93"/>
    </location>
</feature>
<keyword evidence="3" id="KW-1185">Reference proteome</keyword>
<feature type="compositionally biased region" description="Polar residues" evidence="1">
    <location>
        <begin position="1"/>
        <end position="20"/>
    </location>
</feature>
<feature type="compositionally biased region" description="Gly residues" evidence="1">
    <location>
        <begin position="51"/>
        <end position="60"/>
    </location>
</feature>
<accession>B4QL01</accession>
<dbReference type="AlphaFoldDB" id="B4QL01"/>
<name>B4QL01_DROSI</name>
<evidence type="ECO:0000313" key="2">
    <source>
        <dbReference type="EMBL" id="EDX09634.1"/>
    </source>
</evidence>